<organism evidence="1 2">
    <name type="scientific">Danionella cerebrum</name>
    <dbReference type="NCBI Taxonomy" id="2873325"/>
    <lineage>
        <taxon>Eukaryota</taxon>
        <taxon>Metazoa</taxon>
        <taxon>Chordata</taxon>
        <taxon>Craniata</taxon>
        <taxon>Vertebrata</taxon>
        <taxon>Euteleostomi</taxon>
        <taxon>Actinopterygii</taxon>
        <taxon>Neopterygii</taxon>
        <taxon>Teleostei</taxon>
        <taxon>Ostariophysi</taxon>
        <taxon>Cypriniformes</taxon>
        <taxon>Danionidae</taxon>
        <taxon>Danioninae</taxon>
        <taxon>Danionella</taxon>
    </lineage>
</organism>
<evidence type="ECO:0000313" key="1">
    <source>
        <dbReference type="EMBL" id="TRY57854.1"/>
    </source>
</evidence>
<dbReference type="EMBL" id="SRMA01027220">
    <property type="protein sequence ID" value="TRY57854.1"/>
    <property type="molecule type" value="Genomic_DNA"/>
</dbReference>
<sequence>MNSRVQFTFDRPQRPWSFVDEMCAVPVPAHELREKAHTRSGLASLLTLRLVETGLQKFMEGLSELMIQADNGSSPDLKRFNSCQTQTFFTNPVTDVTCRLAEVTGDLIICAALLSRLAHVQEAVAVFSGQFKLRGQREHGLVEVPQHCLHGAGILMAVVNVVIQADELPVTALQRQLMDACCQRADLTVRQHSRVIRVDLIEHFRHIELLHGAHQEVEIGKGKLHVLGMTHAFLHDESVDHVGHVCWHFTGSEAKLSIKQSFTEKFLQFNQ</sequence>
<gene>
    <name evidence="1" type="ORF">DNTS_017653</name>
</gene>
<dbReference type="OrthoDB" id="196717at2759"/>
<protein>
    <submittedName>
        <fullName evidence="1">Uncharacterized protein</fullName>
    </submittedName>
</protein>
<keyword evidence="2" id="KW-1185">Reference proteome</keyword>
<dbReference type="AlphaFoldDB" id="A0A553MXC8"/>
<comment type="caution">
    <text evidence="1">The sequence shown here is derived from an EMBL/GenBank/DDBJ whole genome shotgun (WGS) entry which is preliminary data.</text>
</comment>
<name>A0A553MXC8_9TELE</name>
<accession>A0A553MXC8</accession>
<proteinExistence type="predicted"/>
<reference evidence="1 2" key="1">
    <citation type="journal article" date="2019" name="Sci. Data">
        <title>Hybrid genome assembly and annotation of Danionella translucida.</title>
        <authorList>
            <person name="Kadobianskyi M."/>
            <person name="Schulze L."/>
            <person name="Schuelke M."/>
            <person name="Judkewitz B."/>
        </authorList>
    </citation>
    <scope>NUCLEOTIDE SEQUENCE [LARGE SCALE GENOMIC DNA]</scope>
    <source>
        <strain evidence="1 2">Bolton</strain>
    </source>
</reference>
<dbReference type="Proteomes" id="UP000316079">
    <property type="component" value="Unassembled WGS sequence"/>
</dbReference>
<evidence type="ECO:0000313" key="2">
    <source>
        <dbReference type="Proteomes" id="UP000316079"/>
    </source>
</evidence>